<name>A0A0F9L7L7_9ZZZZ</name>
<evidence type="ECO:0000256" key="1">
    <source>
        <dbReference type="SAM" id="Coils"/>
    </source>
</evidence>
<sequence length="90" mass="9807">MSDKGITHYVGDDCEGGHYQDTAIAILERKLATAEEKYQEAKRKLDAVRSHTGEAAVVLKTIAERAGMDVLGYDLYERALSSANTLSTTS</sequence>
<reference evidence="2" key="1">
    <citation type="journal article" date="2015" name="Nature">
        <title>Complex archaea that bridge the gap between prokaryotes and eukaryotes.</title>
        <authorList>
            <person name="Spang A."/>
            <person name="Saw J.H."/>
            <person name="Jorgensen S.L."/>
            <person name="Zaremba-Niedzwiedzka K."/>
            <person name="Martijn J."/>
            <person name="Lind A.E."/>
            <person name="van Eijk R."/>
            <person name="Schleper C."/>
            <person name="Guy L."/>
            <person name="Ettema T.J."/>
        </authorList>
    </citation>
    <scope>NUCLEOTIDE SEQUENCE</scope>
</reference>
<keyword evidence="1" id="KW-0175">Coiled coil</keyword>
<evidence type="ECO:0000313" key="2">
    <source>
        <dbReference type="EMBL" id="KKM23540.1"/>
    </source>
</evidence>
<gene>
    <name evidence="2" type="ORF">LCGC14_1614150</name>
</gene>
<comment type="caution">
    <text evidence="2">The sequence shown here is derived from an EMBL/GenBank/DDBJ whole genome shotgun (WGS) entry which is preliminary data.</text>
</comment>
<dbReference type="AlphaFoldDB" id="A0A0F9L7L7"/>
<dbReference type="EMBL" id="LAZR01013104">
    <property type="protein sequence ID" value="KKM23540.1"/>
    <property type="molecule type" value="Genomic_DNA"/>
</dbReference>
<organism evidence="2">
    <name type="scientific">marine sediment metagenome</name>
    <dbReference type="NCBI Taxonomy" id="412755"/>
    <lineage>
        <taxon>unclassified sequences</taxon>
        <taxon>metagenomes</taxon>
        <taxon>ecological metagenomes</taxon>
    </lineage>
</organism>
<accession>A0A0F9L7L7</accession>
<feature type="coiled-coil region" evidence="1">
    <location>
        <begin position="24"/>
        <end position="51"/>
    </location>
</feature>
<protein>
    <submittedName>
        <fullName evidence="2">Uncharacterized protein</fullName>
    </submittedName>
</protein>
<proteinExistence type="predicted"/>